<sequence length="59" mass="6736">MVNFMKVWGVYIEDRREPIHGGLTAAIERQGWRGYGFCMEQKSALLPTSSLATPHTFYS</sequence>
<evidence type="ECO:0000313" key="2">
    <source>
        <dbReference type="Proteomes" id="UP000008315"/>
    </source>
</evidence>
<evidence type="ECO:0000313" key="1">
    <source>
        <dbReference type="EMBL" id="CCE25445.1"/>
    </source>
</evidence>
<dbReference type="KEGG" id="mah:MEALZ_3789"/>
<protein>
    <submittedName>
        <fullName evidence="1">Uncharacterized protein</fullName>
    </submittedName>
</protein>
<proteinExistence type="predicted"/>
<gene>
    <name evidence="1" type="ordered locus">MEALZ_3789</name>
</gene>
<accession>G4SYY8</accession>
<keyword evidence="2" id="KW-1185">Reference proteome</keyword>
<dbReference type="AlphaFoldDB" id="G4SYY8"/>
<dbReference type="EMBL" id="FO082060">
    <property type="protein sequence ID" value="CCE25445.1"/>
    <property type="molecule type" value="Genomic_DNA"/>
</dbReference>
<name>G4SYY8_META2</name>
<reference evidence="2" key="1">
    <citation type="journal article" date="2012" name="J. Bacteriol.">
        <title>Genome sequence of the haloalkaliphilic methanotrophic bacterium Methylomicrobium alcaliphilum 20Z.</title>
        <authorList>
            <person name="Vuilleumier S."/>
            <person name="Khmelenina V.N."/>
            <person name="Bringel F."/>
            <person name="Reshetnikov A.S."/>
            <person name="Lajus A."/>
            <person name="Mangenot S."/>
            <person name="Rouy Z."/>
            <person name="Op den Camp H.J."/>
            <person name="Jetten M.S."/>
            <person name="Dispirito A.A."/>
            <person name="Dunfield P."/>
            <person name="Klotz M.G."/>
            <person name="Semrau J.D."/>
            <person name="Stein L.Y."/>
            <person name="Barbe V."/>
            <person name="Medigue C."/>
            <person name="Trotsenko Y.A."/>
            <person name="Kalyuzhnaya M.G."/>
        </authorList>
    </citation>
    <scope>NUCLEOTIDE SEQUENCE [LARGE SCALE GENOMIC DNA]</scope>
    <source>
        <strain evidence="2">DSM 19304 / NCIMB 14124 / VKM B-2133 / 20Z</strain>
    </source>
</reference>
<organism evidence="1 2">
    <name type="scientific">Methylotuvimicrobium alcaliphilum (strain DSM 19304 / NCIMB 14124 / VKM B-2133 / 20Z)</name>
    <name type="common">Methylomicrobium alcaliphilum</name>
    <dbReference type="NCBI Taxonomy" id="1091494"/>
    <lineage>
        <taxon>Bacteria</taxon>
        <taxon>Pseudomonadati</taxon>
        <taxon>Pseudomonadota</taxon>
        <taxon>Gammaproteobacteria</taxon>
        <taxon>Methylococcales</taxon>
        <taxon>Methylococcaceae</taxon>
        <taxon>Methylotuvimicrobium</taxon>
    </lineage>
</organism>
<dbReference type="HOGENOM" id="CLU_2955224_0_0_6"/>
<dbReference type="Proteomes" id="UP000008315">
    <property type="component" value="Chromosome"/>
</dbReference>